<keyword evidence="2" id="KW-1185">Reference proteome</keyword>
<protein>
    <submittedName>
        <fullName evidence="1">Uncharacterized protein</fullName>
    </submittedName>
</protein>
<accession>A0ABQ9IYP0</accession>
<gene>
    <name evidence="1" type="ORF">NQ317_016138</name>
</gene>
<evidence type="ECO:0000313" key="2">
    <source>
        <dbReference type="Proteomes" id="UP001162164"/>
    </source>
</evidence>
<reference evidence="1" key="1">
    <citation type="journal article" date="2023" name="Insect Mol. Biol.">
        <title>Genome sequencing provides insights into the evolution of gene families encoding plant cell wall-degrading enzymes in longhorned beetles.</title>
        <authorList>
            <person name="Shin N.R."/>
            <person name="Okamura Y."/>
            <person name="Kirsch R."/>
            <person name="Pauchet Y."/>
        </authorList>
    </citation>
    <scope>NUCLEOTIDE SEQUENCE</scope>
    <source>
        <strain evidence="1">MMC_N1</strain>
    </source>
</reference>
<organism evidence="1 2">
    <name type="scientific">Molorchus minor</name>
    <dbReference type="NCBI Taxonomy" id="1323400"/>
    <lineage>
        <taxon>Eukaryota</taxon>
        <taxon>Metazoa</taxon>
        <taxon>Ecdysozoa</taxon>
        <taxon>Arthropoda</taxon>
        <taxon>Hexapoda</taxon>
        <taxon>Insecta</taxon>
        <taxon>Pterygota</taxon>
        <taxon>Neoptera</taxon>
        <taxon>Endopterygota</taxon>
        <taxon>Coleoptera</taxon>
        <taxon>Polyphaga</taxon>
        <taxon>Cucujiformia</taxon>
        <taxon>Chrysomeloidea</taxon>
        <taxon>Cerambycidae</taxon>
        <taxon>Lamiinae</taxon>
        <taxon>Monochamini</taxon>
        <taxon>Molorchus</taxon>
    </lineage>
</organism>
<dbReference type="Proteomes" id="UP001162164">
    <property type="component" value="Unassembled WGS sequence"/>
</dbReference>
<proteinExistence type="predicted"/>
<evidence type="ECO:0000313" key="1">
    <source>
        <dbReference type="EMBL" id="KAJ8969353.1"/>
    </source>
</evidence>
<name>A0ABQ9IYP0_9CUCU</name>
<sequence length="118" mass="13621">MDSTTEAGYSPDFVAEKILKSVIEKKKEVLFSFDLNKGKKLCIYIISLIFYEPFQYKGLHTQFVPLEDESKTAGYFINVFEWSIPGKPCQYRRRSLSDQFRTPILAVLSAISLPSWPE</sequence>
<comment type="caution">
    <text evidence="1">The sequence shown here is derived from an EMBL/GenBank/DDBJ whole genome shotgun (WGS) entry which is preliminary data.</text>
</comment>
<dbReference type="EMBL" id="JAPWTJ010001818">
    <property type="protein sequence ID" value="KAJ8969353.1"/>
    <property type="molecule type" value="Genomic_DNA"/>
</dbReference>